<dbReference type="EMBL" id="KE343628">
    <property type="protein sequence ID" value="EXB37470.1"/>
    <property type="molecule type" value="Genomic_DNA"/>
</dbReference>
<evidence type="ECO:0000256" key="1">
    <source>
        <dbReference type="SAM" id="MobiDB-lite"/>
    </source>
</evidence>
<keyword evidence="3" id="KW-1185">Reference proteome</keyword>
<name>W9QHN4_9ROSA</name>
<dbReference type="AlphaFoldDB" id="W9QHN4"/>
<proteinExistence type="predicted"/>
<feature type="compositionally biased region" description="Pro residues" evidence="1">
    <location>
        <begin position="12"/>
        <end position="21"/>
    </location>
</feature>
<dbReference type="Proteomes" id="UP000030645">
    <property type="component" value="Unassembled WGS sequence"/>
</dbReference>
<organism evidence="2 3">
    <name type="scientific">Morus notabilis</name>
    <dbReference type="NCBI Taxonomy" id="981085"/>
    <lineage>
        <taxon>Eukaryota</taxon>
        <taxon>Viridiplantae</taxon>
        <taxon>Streptophyta</taxon>
        <taxon>Embryophyta</taxon>
        <taxon>Tracheophyta</taxon>
        <taxon>Spermatophyta</taxon>
        <taxon>Magnoliopsida</taxon>
        <taxon>eudicotyledons</taxon>
        <taxon>Gunneridae</taxon>
        <taxon>Pentapetalae</taxon>
        <taxon>rosids</taxon>
        <taxon>fabids</taxon>
        <taxon>Rosales</taxon>
        <taxon>Moraceae</taxon>
        <taxon>Moreae</taxon>
        <taxon>Morus</taxon>
    </lineage>
</organism>
<gene>
    <name evidence="2" type="ORF">L484_002570</name>
</gene>
<feature type="region of interest" description="Disordered" evidence="1">
    <location>
        <begin position="51"/>
        <end position="161"/>
    </location>
</feature>
<accession>W9QHN4</accession>
<evidence type="ECO:0000313" key="2">
    <source>
        <dbReference type="EMBL" id="EXB37470.1"/>
    </source>
</evidence>
<sequence>MEEDLRPVGNEVPPPDAPRPDPMQMQAQLTTLTELVRGLMTVVECLDGRNSMLPLEDAPMPQEPTVAGDPNYGDHPHIQEGTGDSENHRGLPRPRPSQSSGSRLGLAGLRAPEDRVPRGPGNPEVLSQNPGGNLPGDSGSVRAGGQARGGPNAQRGQKHRE</sequence>
<feature type="compositionally biased region" description="Low complexity" evidence="1">
    <location>
        <begin position="96"/>
        <end position="106"/>
    </location>
</feature>
<reference evidence="3" key="1">
    <citation type="submission" date="2013-01" db="EMBL/GenBank/DDBJ databases">
        <title>Draft Genome Sequence of a Mulberry Tree, Morus notabilis C.K. Schneid.</title>
        <authorList>
            <person name="He N."/>
            <person name="Zhao S."/>
        </authorList>
    </citation>
    <scope>NUCLEOTIDE SEQUENCE</scope>
</reference>
<feature type="region of interest" description="Disordered" evidence="1">
    <location>
        <begin position="1"/>
        <end position="25"/>
    </location>
</feature>
<protein>
    <submittedName>
        <fullName evidence="2">Uncharacterized protein</fullName>
    </submittedName>
</protein>
<evidence type="ECO:0000313" key="3">
    <source>
        <dbReference type="Proteomes" id="UP000030645"/>
    </source>
</evidence>